<proteinExistence type="predicted"/>
<dbReference type="PANTHER" id="PTHR46169:SF29">
    <property type="entry name" value="DNA REPLICATION-RELATED ELEMENT FACTOR, ISOFORM A"/>
    <property type="match status" value="1"/>
</dbReference>
<dbReference type="GO" id="GO:0005634">
    <property type="term" value="C:nucleus"/>
    <property type="evidence" value="ECO:0007669"/>
    <property type="project" value="TreeGrafter"/>
</dbReference>
<accession>A0A8S2DVK6</accession>
<protein>
    <submittedName>
        <fullName evidence="2">Uncharacterized protein</fullName>
    </submittedName>
</protein>
<comment type="caution">
    <text evidence="2">The sequence shown here is derived from an EMBL/GenBank/DDBJ whole genome shotgun (WGS) entry which is preliminary data.</text>
</comment>
<feature type="compositionally biased region" description="Acidic residues" evidence="1">
    <location>
        <begin position="196"/>
        <end position="219"/>
    </location>
</feature>
<organism evidence="2 4">
    <name type="scientific">Didymodactylos carnosus</name>
    <dbReference type="NCBI Taxonomy" id="1234261"/>
    <lineage>
        <taxon>Eukaryota</taxon>
        <taxon>Metazoa</taxon>
        <taxon>Spiralia</taxon>
        <taxon>Gnathifera</taxon>
        <taxon>Rotifera</taxon>
        <taxon>Eurotatoria</taxon>
        <taxon>Bdelloidea</taxon>
        <taxon>Philodinida</taxon>
        <taxon>Philodinidae</taxon>
        <taxon>Didymodactylos</taxon>
    </lineage>
</organism>
<dbReference type="GO" id="GO:0006357">
    <property type="term" value="P:regulation of transcription by RNA polymerase II"/>
    <property type="evidence" value="ECO:0007669"/>
    <property type="project" value="TreeGrafter"/>
</dbReference>
<feature type="region of interest" description="Disordered" evidence="1">
    <location>
        <begin position="70"/>
        <end position="91"/>
    </location>
</feature>
<dbReference type="SUPFAM" id="SSF53098">
    <property type="entry name" value="Ribonuclease H-like"/>
    <property type="match status" value="1"/>
</dbReference>
<evidence type="ECO:0000313" key="2">
    <source>
        <dbReference type="EMBL" id="CAF1064128.1"/>
    </source>
</evidence>
<evidence type="ECO:0000313" key="3">
    <source>
        <dbReference type="EMBL" id="CAF3829394.1"/>
    </source>
</evidence>
<dbReference type="AlphaFoldDB" id="A0A8S2DVK6"/>
<evidence type="ECO:0000256" key="1">
    <source>
        <dbReference type="SAM" id="MobiDB-lite"/>
    </source>
</evidence>
<dbReference type="PANTHER" id="PTHR46169">
    <property type="entry name" value="DNA REPLICATION-RELATED ELEMENT FACTOR, ISOFORM A"/>
    <property type="match status" value="1"/>
</dbReference>
<name>A0A8S2DVK6_9BILA</name>
<dbReference type="Proteomes" id="UP000682733">
    <property type="component" value="Unassembled WGS sequence"/>
</dbReference>
<sequence>MENARRISKKRGRSRNRSVIANVHGNKQIIDDGRNDGGCMEVEAQKLNISSSTQQRQQILASGSNLRRMNNNEEEIEKSDDEGSRENQNLSAASGGGSIWSIFTHIGNDIYECHLCSSLRSITTDNGSNIKSTTEDGRFGTRIACYGHSINLVVSQGLCLWKKTAVLRKREVVDIEEIQDEFMEDGVDTNSKDKDETSDEGSFSEDSSDEENYIDEEEERQYNYEKTNDSTVDHIFEDIITNDSAPYTLIFGIHLLLCRVRSLIKLIQKCHLINAYVRKQAKTDKTIKGGELILDFHIRWNTTCVMLAKFIEHRRIIIEITNTPEKIVNLKKAKCNRLMSLTLRPQHWECLITLKKILDPFHSATKAFSGRNYETIAQSKTILFALKNFLLKEQPDHHLENIIKTSTPGKI</sequence>
<dbReference type="EMBL" id="CAJOBA010008471">
    <property type="protein sequence ID" value="CAF3829394.1"/>
    <property type="molecule type" value="Genomic_DNA"/>
</dbReference>
<dbReference type="Proteomes" id="UP000677228">
    <property type="component" value="Unassembled WGS sequence"/>
</dbReference>
<dbReference type="InterPro" id="IPR012337">
    <property type="entry name" value="RNaseH-like_sf"/>
</dbReference>
<dbReference type="EMBL" id="CAJNOK010008456">
    <property type="protein sequence ID" value="CAF1064128.1"/>
    <property type="molecule type" value="Genomic_DNA"/>
</dbReference>
<dbReference type="InterPro" id="IPR052717">
    <property type="entry name" value="Vacuolar_transposase_reg"/>
</dbReference>
<evidence type="ECO:0000313" key="4">
    <source>
        <dbReference type="Proteomes" id="UP000677228"/>
    </source>
</evidence>
<reference evidence="2" key="1">
    <citation type="submission" date="2021-02" db="EMBL/GenBank/DDBJ databases">
        <authorList>
            <person name="Nowell W R."/>
        </authorList>
    </citation>
    <scope>NUCLEOTIDE SEQUENCE</scope>
</reference>
<gene>
    <name evidence="2" type="ORF">OVA965_LOCUS17568</name>
    <name evidence="3" type="ORF">TMI583_LOCUS17579</name>
</gene>
<feature type="region of interest" description="Disordered" evidence="1">
    <location>
        <begin position="184"/>
        <end position="224"/>
    </location>
</feature>